<dbReference type="Gene3D" id="2.40.30.10">
    <property type="entry name" value="Translation factors"/>
    <property type="match status" value="1"/>
</dbReference>
<name>A0ABU1J693_9MICC</name>
<dbReference type="InterPro" id="IPR035647">
    <property type="entry name" value="EFG_III/V"/>
</dbReference>
<proteinExistence type="inferred from homology"/>
<dbReference type="InterPro" id="IPR000795">
    <property type="entry name" value="T_Tr_GTP-bd_dom"/>
</dbReference>
<dbReference type="InterPro" id="IPR006297">
    <property type="entry name" value="EF-4"/>
</dbReference>
<evidence type="ECO:0000256" key="6">
    <source>
        <dbReference type="ARBA" id="ARBA00023136"/>
    </source>
</evidence>
<dbReference type="InterPro" id="IPR035654">
    <property type="entry name" value="LepA_IV"/>
</dbReference>
<dbReference type="CDD" id="cd03699">
    <property type="entry name" value="EF4_II"/>
    <property type="match status" value="1"/>
</dbReference>
<evidence type="ECO:0000256" key="7">
    <source>
        <dbReference type="HAMAP-Rule" id="MF_00071"/>
    </source>
</evidence>
<dbReference type="InterPro" id="IPR009000">
    <property type="entry name" value="Transl_B-barrel_sf"/>
</dbReference>
<evidence type="ECO:0000313" key="10">
    <source>
        <dbReference type="Proteomes" id="UP001185069"/>
    </source>
</evidence>
<comment type="subcellular location">
    <subcellularLocation>
        <location evidence="7">Cell membrane</location>
        <topology evidence="7">Peripheral membrane protein</topology>
        <orientation evidence="7">Cytoplasmic side</orientation>
    </subcellularLocation>
</comment>
<dbReference type="InterPro" id="IPR005225">
    <property type="entry name" value="Small_GTP-bd"/>
</dbReference>
<dbReference type="InterPro" id="IPR013842">
    <property type="entry name" value="LepA_CTD"/>
</dbReference>
<keyword evidence="3 7" id="KW-0378">Hydrolase</keyword>
<reference evidence="9 10" key="1">
    <citation type="submission" date="2023-07" db="EMBL/GenBank/DDBJ databases">
        <title>Sequencing the genomes of 1000 actinobacteria strains.</title>
        <authorList>
            <person name="Klenk H.-P."/>
        </authorList>
    </citation>
    <scope>NUCLEOTIDE SEQUENCE [LARGE SCALE GENOMIC DNA]</scope>
    <source>
        <strain evidence="9 10">DSM 14555</strain>
    </source>
</reference>
<dbReference type="SUPFAM" id="SSF52540">
    <property type="entry name" value="P-loop containing nucleoside triphosphate hydrolases"/>
    <property type="match status" value="1"/>
</dbReference>
<dbReference type="PANTHER" id="PTHR43512">
    <property type="entry name" value="TRANSLATION FACTOR GUF1-RELATED"/>
    <property type="match status" value="1"/>
</dbReference>
<evidence type="ECO:0000256" key="5">
    <source>
        <dbReference type="ARBA" id="ARBA00023134"/>
    </source>
</evidence>
<dbReference type="Pfam" id="PF06421">
    <property type="entry name" value="LepA_C"/>
    <property type="match status" value="1"/>
</dbReference>
<dbReference type="CDD" id="cd16260">
    <property type="entry name" value="EF4_III"/>
    <property type="match status" value="1"/>
</dbReference>
<dbReference type="Proteomes" id="UP001185069">
    <property type="component" value="Unassembled WGS sequence"/>
</dbReference>
<dbReference type="HAMAP" id="MF_00071">
    <property type="entry name" value="LepA"/>
    <property type="match status" value="1"/>
</dbReference>
<dbReference type="EMBL" id="JAVDQF010000001">
    <property type="protein sequence ID" value="MDR6267937.1"/>
    <property type="molecule type" value="Genomic_DNA"/>
</dbReference>
<gene>
    <name evidence="7" type="primary">lepA</name>
    <name evidence="9" type="ORF">JOE69_000175</name>
</gene>
<dbReference type="PANTHER" id="PTHR43512:SF4">
    <property type="entry name" value="TRANSLATION FACTOR GUF1 HOMOLOG, CHLOROPLASTIC"/>
    <property type="match status" value="1"/>
</dbReference>
<accession>A0ABU1J693</accession>
<evidence type="ECO:0000256" key="4">
    <source>
        <dbReference type="ARBA" id="ARBA00022917"/>
    </source>
</evidence>
<dbReference type="Gene3D" id="3.30.70.240">
    <property type="match status" value="1"/>
</dbReference>
<dbReference type="Pfam" id="PF00679">
    <property type="entry name" value="EFG_C"/>
    <property type="match status" value="1"/>
</dbReference>
<dbReference type="PROSITE" id="PS00301">
    <property type="entry name" value="G_TR_1"/>
    <property type="match status" value="1"/>
</dbReference>
<keyword evidence="10" id="KW-1185">Reference proteome</keyword>
<dbReference type="NCBIfam" id="TIGR01393">
    <property type="entry name" value="lepA"/>
    <property type="match status" value="1"/>
</dbReference>
<dbReference type="InterPro" id="IPR000640">
    <property type="entry name" value="EFG_V-like"/>
</dbReference>
<keyword evidence="4 7" id="KW-0648">Protein biosynthesis</keyword>
<evidence type="ECO:0000259" key="8">
    <source>
        <dbReference type="PROSITE" id="PS51722"/>
    </source>
</evidence>
<evidence type="ECO:0000256" key="1">
    <source>
        <dbReference type="ARBA" id="ARBA00005454"/>
    </source>
</evidence>
<organism evidence="9 10">
    <name type="scientific">Arthrobacter russicus</name>
    <dbReference type="NCBI Taxonomy" id="172040"/>
    <lineage>
        <taxon>Bacteria</taxon>
        <taxon>Bacillati</taxon>
        <taxon>Actinomycetota</taxon>
        <taxon>Actinomycetes</taxon>
        <taxon>Micrococcales</taxon>
        <taxon>Micrococcaceae</taxon>
        <taxon>Arthrobacter</taxon>
    </lineage>
</organism>
<dbReference type="SUPFAM" id="SSF50447">
    <property type="entry name" value="Translation proteins"/>
    <property type="match status" value="1"/>
</dbReference>
<dbReference type="PROSITE" id="PS51722">
    <property type="entry name" value="G_TR_2"/>
    <property type="match status" value="1"/>
</dbReference>
<dbReference type="InterPro" id="IPR031157">
    <property type="entry name" value="G_TR_CS"/>
</dbReference>
<dbReference type="CDD" id="cd03709">
    <property type="entry name" value="lepA_C"/>
    <property type="match status" value="1"/>
</dbReference>
<dbReference type="InterPro" id="IPR038363">
    <property type="entry name" value="LepA_C_sf"/>
</dbReference>
<dbReference type="Gene3D" id="3.30.70.870">
    <property type="entry name" value="Elongation Factor G (Translational Gtpase), domain 3"/>
    <property type="match status" value="1"/>
</dbReference>
<dbReference type="SUPFAM" id="SSF54980">
    <property type="entry name" value="EF-G C-terminal domain-like"/>
    <property type="match status" value="2"/>
</dbReference>
<dbReference type="NCBIfam" id="TIGR00231">
    <property type="entry name" value="small_GTP"/>
    <property type="match status" value="1"/>
</dbReference>
<keyword evidence="7" id="KW-1003">Cell membrane</keyword>
<evidence type="ECO:0000256" key="3">
    <source>
        <dbReference type="ARBA" id="ARBA00022801"/>
    </source>
</evidence>
<comment type="function">
    <text evidence="7">Required for accurate and efficient protein synthesis under certain stress conditions. May act as a fidelity factor of the translation reaction, by catalyzing a one-codon backward translocation of tRNAs on improperly translocated ribosomes. Back-translocation proceeds from a post-translocation (POST) complex to a pre-translocation (PRE) complex, thus giving elongation factor G a second chance to translocate the tRNAs correctly. Binds to ribosomes in a GTP-dependent manner.</text>
</comment>
<comment type="catalytic activity">
    <reaction evidence="7">
        <text>GTP + H2O = GDP + phosphate + H(+)</text>
        <dbReference type="Rhea" id="RHEA:19669"/>
        <dbReference type="ChEBI" id="CHEBI:15377"/>
        <dbReference type="ChEBI" id="CHEBI:15378"/>
        <dbReference type="ChEBI" id="CHEBI:37565"/>
        <dbReference type="ChEBI" id="CHEBI:43474"/>
        <dbReference type="ChEBI" id="CHEBI:58189"/>
        <dbReference type="EC" id="3.6.5.n1"/>
    </reaction>
</comment>
<dbReference type="Gene3D" id="3.40.50.300">
    <property type="entry name" value="P-loop containing nucleotide triphosphate hydrolases"/>
    <property type="match status" value="1"/>
</dbReference>
<dbReference type="InterPro" id="IPR004161">
    <property type="entry name" value="EFTu-like_2"/>
</dbReference>
<sequence length="618" mass="68017">MSPMARTAPVPAATDPAIIRNFCIIAHIDHGKSTLADRMLQLTGVVEQRDMKAQYLDRMDIERERGITIKSQAVRIPWEVDGEAFCLNMIDTPGHVDFTYEVSRSLAACEGAILLVDAAQGIEAQTLANLYLAMENNLTIIPVLNKIDLPAAQPEKYAAELAGLIGGDPEDVLLVSGKTGVGVEALLDKIVRDLPAPVGDPDAPARAMIFDSVYDTYRGVVTYVRVVDGNLSPRERIQMMSTRASHELLEIGVSSPEPTPSKGLGVGEVGYLITGVKDVRQSKVGDTVTNLAKPAAESLGGYQDPKPMVFSGLYPMDGTDYPILRDALDKLKLNDAALIYEPETSAALGFGFRVGFLGLLHLEIVRERLEREFNLDLISTAPNVVYEVTLEDKKVVTVTNPSEFPVGKIAEVREPMVSATILAPNEFVGAIMELCQSRRGIMGGMDYLSEDRVEIRYRLPLAEIVFDFFDILKSKTRGYGSLDWKADGEQVADLVKVDILLQGEQVDAFSAITHRDKAYPYGVMMTGKLRELIPRQQFEVPIQAAIGARIIARESIRAIRKDVLAKCYGGDITRKRKLLEKQKEGKKRMKMVGRVEVPQEAFIAALSSDEHVKDKAKK</sequence>
<dbReference type="PRINTS" id="PR00315">
    <property type="entry name" value="ELONGATNFCT"/>
</dbReference>
<keyword evidence="2 7" id="KW-0547">Nucleotide-binding</keyword>
<keyword evidence="6 7" id="KW-0472">Membrane</keyword>
<dbReference type="SMART" id="SM00838">
    <property type="entry name" value="EFG_C"/>
    <property type="match status" value="1"/>
</dbReference>
<protein>
    <recommendedName>
        <fullName evidence="7">Elongation factor 4</fullName>
        <shortName evidence="7">EF-4</shortName>
        <ecNumber evidence="7">3.6.5.n1</ecNumber>
    </recommendedName>
    <alternativeName>
        <fullName evidence="7">Ribosomal back-translocase LepA</fullName>
    </alternativeName>
</protein>
<dbReference type="Pfam" id="PF03144">
    <property type="entry name" value="GTP_EFTU_D2"/>
    <property type="match status" value="1"/>
</dbReference>
<dbReference type="InterPro" id="IPR027417">
    <property type="entry name" value="P-loop_NTPase"/>
</dbReference>
<comment type="caution">
    <text evidence="9">The sequence shown here is derived from an EMBL/GenBank/DDBJ whole genome shotgun (WGS) entry which is preliminary data.</text>
</comment>
<comment type="similarity">
    <text evidence="1 7">Belongs to the TRAFAC class translation factor GTPase superfamily. Classic translation factor GTPase family. LepA subfamily.</text>
</comment>
<dbReference type="RefSeq" id="WP_309795270.1">
    <property type="nucleotide sequence ID" value="NZ_BAAAHY010000006.1"/>
</dbReference>
<dbReference type="EC" id="3.6.5.n1" evidence="7"/>
<feature type="binding site" evidence="7">
    <location>
        <begin position="29"/>
        <end position="34"/>
    </location>
    <ligand>
        <name>GTP</name>
        <dbReference type="ChEBI" id="CHEBI:37565"/>
    </ligand>
</feature>
<dbReference type="Gene3D" id="3.30.70.2570">
    <property type="entry name" value="Elongation factor 4, C-terminal domain"/>
    <property type="match status" value="1"/>
</dbReference>
<feature type="domain" description="Tr-type G" evidence="8">
    <location>
        <begin position="17"/>
        <end position="198"/>
    </location>
</feature>
<evidence type="ECO:0000313" key="9">
    <source>
        <dbReference type="EMBL" id="MDR6267937.1"/>
    </source>
</evidence>
<dbReference type="Pfam" id="PF00009">
    <property type="entry name" value="GTP_EFTU"/>
    <property type="match status" value="1"/>
</dbReference>
<dbReference type="CDD" id="cd01890">
    <property type="entry name" value="LepA"/>
    <property type="match status" value="1"/>
</dbReference>
<evidence type="ECO:0000256" key="2">
    <source>
        <dbReference type="ARBA" id="ARBA00022741"/>
    </source>
</evidence>
<keyword evidence="5 7" id="KW-0342">GTP-binding</keyword>
<feature type="binding site" evidence="7">
    <location>
        <begin position="145"/>
        <end position="148"/>
    </location>
    <ligand>
        <name>GTP</name>
        <dbReference type="ChEBI" id="CHEBI:37565"/>
    </ligand>
</feature>